<evidence type="ECO:0000256" key="3">
    <source>
        <dbReference type="ARBA" id="ARBA00023315"/>
    </source>
</evidence>
<keyword evidence="1" id="KW-0963">Cytoplasm</keyword>
<evidence type="ECO:0000256" key="1">
    <source>
        <dbReference type="ARBA" id="ARBA00022490"/>
    </source>
</evidence>
<dbReference type="PANTHER" id="PTHR30098">
    <property type="entry name" value="LEUCYL/PHENYLALANYL-TRNA--PROTEIN TRANSFERASE"/>
    <property type="match status" value="1"/>
</dbReference>
<dbReference type="Pfam" id="PF03588">
    <property type="entry name" value="Leu_Phe_trans"/>
    <property type="match status" value="1"/>
</dbReference>
<accession>A0AB33JSJ5</accession>
<dbReference type="InterPro" id="IPR042221">
    <property type="entry name" value="Leu/Phe-tRNA_Trfase_N"/>
</dbReference>
<protein>
    <submittedName>
        <fullName evidence="4">Leucyl/phenylalanyl-tRNA--protein transferase</fullName>
    </submittedName>
</protein>
<dbReference type="AlphaFoldDB" id="A0AB33JSJ5"/>
<organism evidence="4">
    <name type="scientific">Kitasatospora sp. CMC57</name>
    <dbReference type="NCBI Taxonomy" id="3231513"/>
    <lineage>
        <taxon>Bacteria</taxon>
        <taxon>Bacillati</taxon>
        <taxon>Actinomycetota</taxon>
        <taxon>Actinomycetes</taxon>
        <taxon>Kitasatosporales</taxon>
        <taxon>Streptomycetaceae</taxon>
        <taxon>Kitasatospora</taxon>
    </lineage>
</organism>
<name>A0AB33JSJ5_9ACTN</name>
<dbReference type="Gene3D" id="3.30.70.3550">
    <property type="entry name" value="Leucyl/phenylalanyl-tRNA-protein transferase, N-terminal domain"/>
    <property type="match status" value="1"/>
</dbReference>
<evidence type="ECO:0000256" key="2">
    <source>
        <dbReference type="ARBA" id="ARBA00022679"/>
    </source>
</evidence>
<dbReference type="Gene3D" id="3.40.630.70">
    <property type="entry name" value="Leucyl/phenylalanyl-tRNA-protein transferase, C-terminal domain"/>
    <property type="match status" value="1"/>
</dbReference>
<dbReference type="PANTHER" id="PTHR30098:SF2">
    <property type="entry name" value="LEUCYL_PHENYLALANYL-TRNA--PROTEIN TRANSFERASE"/>
    <property type="match status" value="1"/>
</dbReference>
<dbReference type="SUPFAM" id="SSF55729">
    <property type="entry name" value="Acyl-CoA N-acyltransferases (Nat)"/>
    <property type="match status" value="1"/>
</dbReference>
<gene>
    <name evidence="4" type="primary">aat</name>
    <name evidence="4" type="ORF">KCMC57_13580</name>
</gene>
<keyword evidence="2 4" id="KW-0808">Transferase</keyword>
<dbReference type="EMBL" id="AP035881">
    <property type="protein sequence ID" value="BFP44990.1"/>
    <property type="molecule type" value="Genomic_DNA"/>
</dbReference>
<proteinExistence type="predicted"/>
<evidence type="ECO:0000313" key="4">
    <source>
        <dbReference type="EMBL" id="BFP44990.1"/>
    </source>
</evidence>
<keyword evidence="3" id="KW-0012">Acyltransferase</keyword>
<reference evidence="4" key="1">
    <citation type="submission" date="2024-07" db="EMBL/GenBank/DDBJ databases">
        <title>Complete genome sequences of cellulolytic bacteria, Kitasatospora sp. CMC57 and Streptomyces sp. CMC78, isolated from Japanese agricultural soil.</title>
        <authorList>
            <person name="Hashimoto T."/>
            <person name="Ito M."/>
            <person name="Iwamoto M."/>
            <person name="Fukahori D."/>
            <person name="Shoda T."/>
            <person name="Sakoda M."/>
            <person name="Morohoshi T."/>
            <person name="Mitsuboshi M."/>
            <person name="Nishizawa T."/>
        </authorList>
    </citation>
    <scope>NUCLEOTIDE SEQUENCE</scope>
    <source>
        <strain evidence="4">CMC57</strain>
    </source>
</reference>
<sequence length="225" mass="24473">MWWEELDLTDAPADGPVAFGGTLDAATLLGAYRAGLFPFPAADPVLAAFNEARWADGPAALVGGDDPYAVAWWSPDPRPVLAVDRLRARPRWNCTVDRAFERVLEECRRDRRPRWLTDELTDALHDLRREGRAVSGEVWEGEELVAGVYGVAVGPVLSLDSMFHRRPGAGTAALAGLATRFAAVGGRLLDAQWDSPHIRSLGAELLPRERYLAVLGEPDTPPLGA</sequence>
<dbReference type="InterPro" id="IPR042203">
    <property type="entry name" value="Leu/Phe-tRNA_Trfase_C"/>
</dbReference>
<dbReference type="GO" id="GO:0030163">
    <property type="term" value="P:protein catabolic process"/>
    <property type="evidence" value="ECO:0007669"/>
    <property type="project" value="InterPro"/>
</dbReference>
<dbReference type="InterPro" id="IPR016181">
    <property type="entry name" value="Acyl_CoA_acyltransferase"/>
</dbReference>
<dbReference type="InterPro" id="IPR004616">
    <property type="entry name" value="Leu/Phe-tRNA_Trfase"/>
</dbReference>
<dbReference type="GO" id="GO:0005737">
    <property type="term" value="C:cytoplasm"/>
    <property type="evidence" value="ECO:0007669"/>
    <property type="project" value="TreeGrafter"/>
</dbReference>
<dbReference type="GO" id="GO:0008914">
    <property type="term" value="F:leucyl-tRNA--protein transferase activity"/>
    <property type="evidence" value="ECO:0007669"/>
    <property type="project" value="InterPro"/>
</dbReference>